<reference evidence="2" key="2">
    <citation type="journal article" date="2020" name="Microorganisms">
        <title>Osmotic Adaptation and Compatible Solute Biosynthesis of Phototrophic Bacteria as Revealed from Genome Analyses.</title>
        <authorList>
            <person name="Imhoff J.F."/>
            <person name="Rahn T."/>
            <person name="Kunzel S."/>
            <person name="Keller A."/>
            <person name="Neulinger S.C."/>
        </authorList>
    </citation>
    <scope>NUCLEOTIDE SEQUENCE</scope>
    <source>
        <strain evidence="2">LMG 28126</strain>
    </source>
</reference>
<organism evidence="2 3">
    <name type="scientific">Rhodobaculum claviforme</name>
    <dbReference type="NCBI Taxonomy" id="1549854"/>
    <lineage>
        <taxon>Bacteria</taxon>
        <taxon>Pseudomonadati</taxon>
        <taxon>Pseudomonadota</taxon>
        <taxon>Alphaproteobacteria</taxon>
        <taxon>Rhodobacterales</taxon>
        <taxon>Paracoccaceae</taxon>
        <taxon>Rhodobaculum</taxon>
    </lineage>
</organism>
<evidence type="ECO:0000313" key="3">
    <source>
        <dbReference type="Proteomes" id="UP000706333"/>
    </source>
</evidence>
<reference evidence="2" key="1">
    <citation type="submission" date="2017-05" db="EMBL/GenBank/DDBJ databases">
        <authorList>
            <person name="Imhoff J.F."/>
            <person name="Rahn T."/>
            <person name="Kuenzel S."/>
            <person name="Neulinger S.C."/>
        </authorList>
    </citation>
    <scope>NUCLEOTIDE SEQUENCE</scope>
    <source>
        <strain evidence="2">LMG 28126</strain>
    </source>
</reference>
<proteinExistence type="predicted"/>
<dbReference type="EMBL" id="NHSD01000242">
    <property type="protein sequence ID" value="MBK5927386.1"/>
    <property type="molecule type" value="Genomic_DNA"/>
</dbReference>
<evidence type="ECO:0008006" key="4">
    <source>
        <dbReference type="Google" id="ProtNLM"/>
    </source>
</evidence>
<gene>
    <name evidence="2" type="ORF">CCR87_08615</name>
</gene>
<protein>
    <recommendedName>
        <fullName evidence="4">Zinc-ribbon domain-containing protein</fullName>
    </recommendedName>
</protein>
<sequence>MKDARNRVGCVACGHPLARTTPTCPNCATPQPHKRLGSTLGLGALLVLLVNVALFTWAHRMMATGYKLKA</sequence>
<feature type="transmembrane region" description="Helical" evidence="1">
    <location>
        <begin position="40"/>
        <end position="58"/>
    </location>
</feature>
<keyword evidence="1" id="KW-1133">Transmembrane helix</keyword>
<dbReference type="Proteomes" id="UP000706333">
    <property type="component" value="Unassembled WGS sequence"/>
</dbReference>
<keyword evidence="1" id="KW-0812">Transmembrane</keyword>
<dbReference type="AlphaFoldDB" id="A0A934TL05"/>
<evidence type="ECO:0000256" key="1">
    <source>
        <dbReference type="SAM" id="Phobius"/>
    </source>
</evidence>
<comment type="caution">
    <text evidence="2">The sequence shown here is derived from an EMBL/GenBank/DDBJ whole genome shotgun (WGS) entry which is preliminary data.</text>
</comment>
<accession>A0A934TL05</accession>
<evidence type="ECO:0000313" key="2">
    <source>
        <dbReference type="EMBL" id="MBK5927386.1"/>
    </source>
</evidence>
<dbReference type="RefSeq" id="WP_201157146.1">
    <property type="nucleotide sequence ID" value="NZ_NHSD01000242.1"/>
</dbReference>
<name>A0A934TL05_9RHOB</name>
<keyword evidence="1" id="KW-0472">Membrane</keyword>
<keyword evidence="3" id="KW-1185">Reference proteome</keyword>